<comment type="similarity">
    <text evidence="2">Belongs to the transposase mutator family.</text>
</comment>
<gene>
    <name evidence="7" type="ORF">AB0T83_20010</name>
</gene>
<evidence type="ECO:0000256" key="2">
    <source>
        <dbReference type="ARBA" id="ARBA00010961"/>
    </source>
</evidence>
<dbReference type="InterPro" id="IPR001207">
    <property type="entry name" value="Transposase_mutator"/>
</dbReference>
<evidence type="ECO:0000256" key="5">
    <source>
        <dbReference type="ARBA" id="ARBA00023172"/>
    </source>
</evidence>
<name>A0ABV3LF41_9RHOB</name>
<dbReference type="EMBL" id="JBFBVU010000066">
    <property type="protein sequence ID" value="MEV8469018.1"/>
    <property type="molecule type" value="Genomic_DNA"/>
</dbReference>
<organism evidence="7 8">
    <name type="scientific">Meridianimarinicoccus marinus</name>
    <dbReference type="NCBI Taxonomy" id="3231483"/>
    <lineage>
        <taxon>Bacteria</taxon>
        <taxon>Pseudomonadati</taxon>
        <taxon>Pseudomonadota</taxon>
        <taxon>Alphaproteobacteria</taxon>
        <taxon>Rhodobacterales</taxon>
        <taxon>Paracoccaceae</taxon>
        <taxon>Meridianimarinicoccus</taxon>
    </lineage>
</organism>
<evidence type="ECO:0000256" key="1">
    <source>
        <dbReference type="ARBA" id="ARBA00002190"/>
    </source>
</evidence>
<protein>
    <submittedName>
        <fullName evidence="7">Transposase</fullName>
    </submittedName>
</protein>
<keyword evidence="5" id="KW-0233">DNA recombination</keyword>
<evidence type="ECO:0000256" key="6">
    <source>
        <dbReference type="SAM" id="MobiDB-lite"/>
    </source>
</evidence>
<sequence>MTVVIKEAYVQGLSTRSVDDPVKMMGIPGVSKRQVSRLCGEIDERAEASLARWKGNGLASGATPPASRSAAPAGT</sequence>
<feature type="compositionally biased region" description="Low complexity" evidence="6">
    <location>
        <begin position="59"/>
        <end position="75"/>
    </location>
</feature>
<evidence type="ECO:0000256" key="3">
    <source>
        <dbReference type="ARBA" id="ARBA00022578"/>
    </source>
</evidence>
<comment type="caution">
    <text evidence="7">The sequence shown here is derived from an EMBL/GenBank/DDBJ whole genome shotgun (WGS) entry which is preliminary data.</text>
</comment>
<feature type="region of interest" description="Disordered" evidence="6">
    <location>
        <begin position="55"/>
        <end position="75"/>
    </location>
</feature>
<keyword evidence="8" id="KW-1185">Reference proteome</keyword>
<comment type="function">
    <text evidence="1">Required for the transposition of the insertion element.</text>
</comment>
<dbReference type="Proteomes" id="UP001553161">
    <property type="component" value="Unassembled WGS sequence"/>
</dbReference>
<evidence type="ECO:0000313" key="7">
    <source>
        <dbReference type="EMBL" id="MEV8469018.1"/>
    </source>
</evidence>
<keyword evidence="4" id="KW-0238">DNA-binding</keyword>
<proteinExistence type="inferred from homology"/>
<accession>A0ABV3LF41</accession>
<evidence type="ECO:0000256" key="4">
    <source>
        <dbReference type="ARBA" id="ARBA00023125"/>
    </source>
</evidence>
<keyword evidence="3" id="KW-0815">Transposition</keyword>
<dbReference type="Pfam" id="PF00872">
    <property type="entry name" value="Transposase_mut"/>
    <property type="match status" value="1"/>
</dbReference>
<dbReference type="RefSeq" id="WP_366194971.1">
    <property type="nucleotide sequence ID" value="NZ_JBFBVU010000066.1"/>
</dbReference>
<reference evidence="7 8" key="1">
    <citation type="submission" date="2024-07" db="EMBL/GenBank/DDBJ databases">
        <authorList>
            <person name="Kang M."/>
        </authorList>
    </citation>
    <scope>NUCLEOTIDE SEQUENCE [LARGE SCALE GENOMIC DNA]</scope>
    <source>
        <strain evidence="7 8">DFM31</strain>
    </source>
</reference>
<evidence type="ECO:0000313" key="8">
    <source>
        <dbReference type="Proteomes" id="UP001553161"/>
    </source>
</evidence>